<organism evidence="3 4">
    <name type="scientific">Petromyces alliaceus</name>
    <name type="common">Aspergillus alliaceus</name>
    <dbReference type="NCBI Taxonomy" id="209559"/>
    <lineage>
        <taxon>Eukaryota</taxon>
        <taxon>Fungi</taxon>
        <taxon>Dikarya</taxon>
        <taxon>Ascomycota</taxon>
        <taxon>Pezizomycotina</taxon>
        <taxon>Eurotiomycetes</taxon>
        <taxon>Eurotiomycetidae</taxon>
        <taxon>Eurotiales</taxon>
        <taxon>Aspergillaceae</taxon>
        <taxon>Aspergillus</taxon>
        <taxon>Aspergillus subgen. Circumdati</taxon>
    </lineage>
</organism>
<gene>
    <name evidence="3" type="ORF">ETB97_007849</name>
</gene>
<dbReference type="AlphaFoldDB" id="A0A8H5ZXD4"/>
<evidence type="ECO:0000313" key="3">
    <source>
        <dbReference type="EMBL" id="KAF5856129.1"/>
    </source>
</evidence>
<reference evidence="3 4" key="1">
    <citation type="submission" date="2019-04" db="EMBL/GenBank/DDBJ databases">
        <title>Aspergillus burnettii sp. nov., novel species from soil in southeast Queensland.</title>
        <authorList>
            <person name="Gilchrist C.L.M."/>
            <person name="Pitt J.I."/>
            <person name="Lange L."/>
            <person name="Lacey H.J."/>
            <person name="Vuong D."/>
            <person name="Midgley D.J."/>
            <person name="Greenfield P."/>
            <person name="Bradbury M."/>
            <person name="Lacey E."/>
            <person name="Busk P.K."/>
            <person name="Pilgaard B."/>
            <person name="Chooi Y.H."/>
            <person name="Piggott A.M."/>
        </authorList>
    </citation>
    <scope>NUCLEOTIDE SEQUENCE [LARGE SCALE GENOMIC DNA]</scope>
    <source>
        <strain evidence="3 4">FRR 5400</strain>
    </source>
</reference>
<evidence type="ECO:0000313" key="4">
    <source>
        <dbReference type="Proteomes" id="UP000541154"/>
    </source>
</evidence>
<feature type="chain" id="PRO_5034662197" evidence="2">
    <location>
        <begin position="18"/>
        <end position="277"/>
    </location>
</feature>
<evidence type="ECO:0000256" key="2">
    <source>
        <dbReference type="SAM" id="SignalP"/>
    </source>
</evidence>
<keyword evidence="4" id="KW-1185">Reference proteome</keyword>
<keyword evidence="2" id="KW-0732">Signal</keyword>
<protein>
    <submittedName>
        <fullName evidence="3">Uncharacterized protein</fullName>
    </submittedName>
</protein>
<feature type="signal peptide" evidence="2">
    <location>
        <begin position="1"/>
        <end position="17"/>
    </location>
</feature>
<evidence type="ECO:0000256" key="1">
    <source>
        <dbReference type="SAM" id="MobiDB-lite"/>
    </source>
</evidence>
<comment type="caution">
    <text evidence="3">The sequence shown here is derived from an EMBL/GenBank/DDBJ whole genome shotgun (WGS) entry which is preliminary data.</text>
</comment>
<proteinExistence type="predicted"/>
<name>A0A8H5ZXD4_PETAA</name>
<dbReference type="Proteomes" id="UP000541154">
    <property type="component" value="Unassembled WGS sequence"/>
</dbReference>
<sequence>MHLKIIPCAFLLGSAVANIASQPRLPHEVNDFAISPRAVSQDGKKLPWIGEAQISSVCFPGQLEQCTGSQRYCHEKLWTAKGEGKQYSSEEECRTAREASGSPPESTEQGKEKPAPESLPASSTEQQGKLPWKDPKSCRNRTEDCYGTELFCYILNIDNVEACLAARERDPSMVNTTAKMKWFEGDLYDCGRVINPSERCYGTSTYCTKQMYPSGRYSSPEDCLAARQPRNKQPWIKGLGCKKRVESCMGTQAWCSSLPKQPMDHSQECFSYREPQA</sequence>
<accession>A0A8H5ZXD4</accession>
<feature type="region of interest" description="Disordered" evidence="1">
    <location>
        <begin position="89"/>
        <end position="138"/>
    </location>
</feature>
<dbReference type="EMBL" id="SPNV01000345">
    <property type="protein sequence ID" value="KAF5856129.1"/>
    <property type="molecule type" value="Genomic_DNA"/>
</dbReference>